<evidence type="ECO:0000313" key="4">
    <source>
        <dbReference type="Proteomes" id="UP000295087"/>
    </source>
</evidence>
<feature type="transmembrane region" description="Helical" evidence="1">
    <location>
        <begin position="242"/>
        <end position="264"/>
    </location>
</feature>
<dbReference type="RefSeq" id="WP_133733812.1">
    <property type="nucleotide sequence ID" value="NZ_SNXK01000001.1"/>
</dbReference>
<feature type="transmembrane region" description="Helical" evidence="1">
    <location>
        <begin position="173"/>
        <end position="193"/>
    </location>
</feature>
<dbReference type="PANTHER" id="PTHR39430">
    <property type="entry name" value="MEMBRANE-ASSOCIATED PROTEASE-RELATED"/>
    <property type="match status" value="1"/>
</dbReference>
<feature type="transmembrane region" description="Helical" evidence="1">
    <location>
        <begin position="148"/>
        <end position="167"/>
    </location>
</feature>
<evidence type="ECO:0000259" key="2">
    <source>
        <dbReference type="Pfam" id="PF02517"/>
    </source>
</evidence>
<evidence type="ECO:0000313" key="3">
    <source>
        <dbReference type="EMBL" id="TDP42018.1"/>
    </source>
</evidence>
<protein>
    <recommendedName>
        <fullName evidence="2">CAAX prenyl protease 2/Lysostaphin resistance protein A-like domain-containing protein</fullName>
    </recommendedName>
</protein>
<keyword evidence="1" id="KW-1133">Transmembrane helix</keyword>
<dbReference type="EMBL" id="SNXK01000001">
    <property type="protein sequence ID" value="TDP42018.1"/>
    <property type="molecule type" value="Genomic_DNA"/>
</dbReference>
<dbReference type="InterPro" id="IPR003675">
    <property type="entry name" value="Rce1/LyrA-like_dom"/>
</dbReference>
<feature type="domain" description="CAAX prenyl protease 2/Lysostaphin resistance protein A-like" evidence="2">
    <location>
        <begin position="120"/>
        <end position="209"/>
    </location>
</feature>
<reference evidence="3 4" key="1">
    <citation type="submission" date="2019-03" db="EMBL/GenBank/DDBJ databases">
        <title>Genomic Encyclopedia of Type Strains, Phase IV (KMG-IV): sequencing the most valuable type-strain genomes for metagenomic binning, comparative biology and taxonomic classification.</title>
        <authorList>
            <person name="Goeker M."/>
        </authorList>
    </citation>
    <scope>NUCLEOTIDE SEQUENCE [LARGE SCALE GENOMIC DNA]</scope>
    <source>
        <strain evidence="3 4">DSM 44496</strain>
    </source>
</reference>
<feature type="transmembrane region" description="Helical" evidence="1">
    <location>
        <begin position="205"/>
        <end position="222"/>
    </location>
</feature>
<dbReference type="AlphaFoldDB" id="A0A4R6PTB6"/>
<comment type="caution">
    <text evidence="3">The sequence shown here is derived from an EMBL/GenBank/DDBJ whole genome shotgun (WGS) entry which is preliminary data.</text>
</comment>
<keyword evidence="4" id="KW-1185">Reference proteome</keyword>
<accession>A0A4R6PTB6</accession>
<feature type="transmembrane region" description="Helical" evidence="1">
    <location>
        <begin position="83"/>
        <end position="106"/>
    </location>
</feature>
<name>A0A4R6PTB6_NOCIG</name>
<dbReference type="Pfam" id="PF02517">
    <property type="entry name" value="Rce1-like"/>
    <property type="match status" value="1"/>
</dbReference>
<dbReference type="Proteomes" id="UP000295087">
    <property type="component" value="Unassembled WGS sequence"/>
</dbReference>
<keyword evidence="1" id="KW-0472">Membrane</keyword>
<dbReference type="GO" id="GO:0004175">
    <property type="term" value="F:endopeptidase activity"/>
    <property type="evidence" value="ECO:0007669"/>
    <property type="project" value="UniProtKB-ARBA"/>
</dbReference>
<feature type="transmembrane region" description="Helical" evidence="1">
    <location>
        <begin position="112"/>
        <end position="136"/>
    </location>
</feature>
<gene>
    <name evidence="3" type="ORF">DFR75_1011124</name>
</gene>
<evidence type="ECO:0000256" key="1">
    <source>
        <dbReference type="SAM" id="Phobius"/>
    </source>
</evidence>
<keyword evidence="1" id="KW-0812">Transmembrane</keyword>
<organism evidence="3 4">
    <name type="scientific">Nocardia ignorata</name>
    <dbReference type="NCBI Taxonomy" id="145285"/>
    <lineage>
        <taxon>Bacteria</taxon>
        <taxon>Bacillati</taxon>
        <taxon>Actinomycetota</taxon>
        <taxon>Actinomycetes</taxon>
        <taxon>Mycobacteriales</taxon>
        <taxon>Nocardiaceae</taxon>
        <taxon>Nocardia</taxon>
    </lineage>
</organism>
<proteinExistence type="predicted"/>
<dbReference type="GO" id="GO:0080120">
    <property type="term" value="P:CAAX-box protein maturation"/>
    <property type="evidence" value="ECO:0007669"/>
    <property type="project" value="UniProtKB-ARBA"/>
</dbReference>
<feature type="transmembrane region" description="Helical" evidence="1">
    <location>
        <begin position="42"/>
        <end position="62"/>
    </location>
</feature>
<dbReference type="PANTHER" id="PTHR39430:SF1">
    <property type="entry name" value="PROTEASE"/>
    <property type="match status" value="1"/>
</dbReference>
<sequence>MIIPTERRSPMQRFRVPVLLVGAVVLLIAARGVDALVSDVPVLRFFLGIGAAVGAVFAFRWLSCRVEKRAEVTELAAAGRWRGLGHGVLIGAGAFLATMLLAILFTDADITSGSFGACLGVAGSMASVAVTEELLFRGVVHRILEERTGSIVAIAVSSLIFGLTHLVNSNATLWGALAIAVEGGALLAIAYTATRSLWLPIGLHFAWNFTESGVFGTAVSGADGEPGLLRTVLSGPDVLTGGAFGPEASLFALLCCLVPAVWMLRSAKLVTRR</sequence>